<dbReference type="GO" id="GO:0120513">
    <property type="term" value="C:2-(3-amino-3-carboxypropyl)histidine synthase complex"/>
    <property type="evidence" value="ECO:0007669"/>
    <property type="project" value="EnsemblFungi"/>
</dbReference>
<evidence type="ECO:0000256" key="2">
    <source>
        <dbReference type="ARBA" id="ARBA00005156"/>
    </source>
</evidence>
<keyword evidence="9" id="KW-0963">Cytoplasm</keyword>
<keyword evidence="6 9" id="KW-0411">Iron-sulfur</keyword>
<keyword evidence="12" id="KW-1185">Reference proteome</keyword>
<dbReference type="SFLD" id="SFLDF00408">
    <property type="entry name" value="Diphthamide_biosynthesis_famil"/>
    <property type="match status" value="1"/>
</dbReference>
<organism evidence="11 12">
    <name type="scientific">Pachysolen tannophilus NRRL Y-2460</name>
    <dbReference type="NCBI Taxonomy" id="669874"/>
    <lineage>
        <taxon>Eukaryota</taxon>
        <taxon>Fungi</taxon>
        <taxon>Dikarya</taxon>
        <taxon>Ascomycota</taxon>
        <taxon>Saccharomycotina</taxon>
        <taxon>Pichiomycetes</taxon>
        <taxon>Pachysolenaceae</taxon>
        <taxon>Pachysolen</taxon>
    </lineage>
</organism>
<dbReference type="Gene3D" id="3.40.50.11840">
    <property type="entry name" value="Diphthamide synthesis DPH1/DPH2 domain 1"/>
    <property type="match status" value="1"/>
</dbReference>
<dbReference type="UniPathway" id="UPA00559"/>
<evidence type="ECO:0000256" key="3">
    <source>
        <dbReference type="ARBA" id="ARBA00006179"/>
    </source>
</evidence>
<dbReference type="SFLD" id="SFLDS00032">
    <property type="entry name" value="Radical_SAM_3-amino-3-carboxyp"/>
    <property type="match status" value="1"/>
</dbReference>
<protein>
    <recommendedName>
        <fullName evidence="9">2-(3-amino-3-carboxypropyl)histidine synthase subunit 2</fullName>
    </recommendedName>
</protein>
<evidence type="ECO:0000256" key="4">
    <source>
        <dbReference type="ARBA" id="ARBA00022723"/>
    </source>
</evidence>
<evidence type="ECO:0000256" key="8">
    <source>
        <dbReference type="ARBA" id="ARBA00054092"/>
    </source>
</evidence>
<dbReference type="NCBIfam" id="TIGR00322">
    <property type="entry name" value="diphth2_R"/>
    <property type="match status" value="1"/>
</dbReference>
<dbReference type="Gene3D" id="3.40.50.11860">
    <property type="entry name" value="Diphthamide synthesis DPH1/DPH2 domain 3"/>
    <property type="match status" value="1"/>
</dbReference>
<dbReference type="SFLD" id="SFLDG01121">
    <property type="entry name" value="Diphthamide_biosynthesis"/>
    <property type="match status" value="1"/>
</dbReference>
<gene>
    <name evidence="11" type="ORF">PACTADRAFT_43483</name>
</gene>
<dbReference type="GO" id="GO:0051539">
    <property type="term" value="F:4 iron, 4 sulfur cluster binding"/>
    <property type="evidence" value="ECO:0007669"/>
    <property type="project" value="EnsemblFungi"/>
</dbReference>
<dbReference type="GO" id="GO:0017183">
    <property type="term" value="P:protein histidyl modification to diphthamide"/>
    <property type="evidence" value="ECO:0007669"/>
    <property type="project" value="UniProtKB-UniPathway"/>
</dbReference>
<comment type="subcellular location">
    <subcellularLocation>
        <location evidence="9">Cytoplasm</location>
    </subcellularLocation>
</comment>
<reference evidence="12" key="1">
    <citation type="submission" date="2016-05" db="EMBL/GenBank/DDBJ databases">
        <title>Comparative genomics of biotechnologically important yeasts.</title>
        <authorList>
            <consortium name="DOE Joint Genome Institute"/>
            <person name="Riley R."/>
            <person name="Haridas S."/>
            <person name="Wolfe K.H."/>
            <person name="Lopes M.R."/>
            <person name="Hittinger C.T."/>
            <person name="Goker M."/>
            <person name="Salamov A."/>
            <person name="Wisecaver J."/>
            <person name="Long T.M."/>
            <person name="Aerts A.L."/>
            <person name="Barry K."/>
            <person name="Choi C."/>
            <person name="Clum A."/>
            <person name="Coughlan A.Y."/>
            <person name="Deshpande S."/>
            <person name="Douglass A.P."/>
            <person name="Hanson S.J."/>
            <person name="Klenk H.-P."/>
            <person name="Labutti K."/>
            <person name="Lapidus A."/>
            <person name="Lindquist E."/>
            <person name="Lipzen A."/>
            <person name="Meier-Kolthoff J.P."/>
            <person name="Ohm R.A."/>
            <person name="Otillar R.P."/>
            <person name="Pangilinan J."/>
            <person name="Peng Y."/>
            <person name="Rokas A."/>
            <person name="Rosa C.A."/>
            <person name="Scheuner C."/>
            <person name="Sibirny A.A."/>
            <person name="Slot J.C."/>
            <person name="Stielow J.B."/>
            <person name="Sun H."/>
            <person name="Kurtzman C.P."/>
            <person name="Blackwell M."/>
            <person name="Grigoriev I.V."/>
            <person name="Jeffries T.W."/>
        </authorList>
    </citation>
    <scope>NUCLEOTIDE SEQUENCE [LARGE SCALE GENOMIC DNA]</scope>
    <source>
        <strain evidence="12">NRRL Y-2460</strain>
    </source>
</reference>
<dbReference type="AlphaFoldDB" id="A0A1E4TSV0"/>
<evidence type="ECO:0000256" key="10">
    <source>
        <dbReference type="SAM" id="MobiDB-lite"/>
    </source>
</evidence>
<evidence type="ECO:0000313" key="12">
    <source>
        <dbReference type="Proteomes" id="UP000094236"/>
    </source>
</evidence>
<keyword evidence="4 9" id="KW-0479">Metal-binding</keyword>
<dbReference type="PANTHER" id="PTHR10762:SF2">
    <property type="entry name" value="2-(3-AMINO-3-CARBOXYPROPYL)HISTIDINE SYNTHASE SUBUNIT 2"/>
    <property type="match status" value="1"/>
</dbReference>
<accession>A0A1E4TSV0</accession>
<dbReference type="InterPro" id="IPR010014">
    <property type="entry name" value="DHP2"/>
</dbReference>
<sequence length="593" mass="66796">MTQAAAPSLSTAQDESTFEFDKVTATTRSRPYFGPIFSNQDANEIDLNELIAKVKDYYSIAKVIDFLKQKNEEGRFKYKAITLQFADKLISDSAIIVQLLQEGLKENQSKNAVDGKCCSSCSNGKNKHLQEQKVWILADTSYSPCCIDEVAAEHVASDLVIHFGDACLNKIEKLSAAYVFGKPYLDHKAFVNFFEKTYKDVNTRVCLMADAPYTHHLSTLYQFLKPKYENLVYADIDYSHSIVIDANSQEREISKFVKISNRLIYGLNEEDLKKFNENENFFQEYELFHINLPESPRLLELSTKFSTITCYDSLTGGTFQGPYPSLMKRYRYMHIARTAGTIGILVNTLSLSNTKQILNTVASWIKEAGKKHYMFVVGKPNVAKLANFETIDIWCVLGCGQSGIIIDNVGDYYKPIITPYELQVALKPEVSWSGKWVVDFKEVMSLDAQEKAEAMAMAMELESETGATNTDDTDYKNDEPEFDSVTGKYVSTSRPLRRIIQHLEIDSPQADLERNGNENETTQLVKKFSGSVAIKGTVSTSAISLQNRTWTGLGSDFKNDEDDENDIDQEGAIVQEGRGGVARSYNLNRQAYT</sequence>
<dbReference type="EMBL" id="KV454015">
    <property type="protein sequence ID" value="ODV94804.1"/>
    <property type="molecule type" value="Genomic_DNA"/>
</dbReference>
<comment type="function">
    <text evidence="8">Required for the first step of diphthamide biosynthesis, a post-translational modification of histidine which occurs in elongation factor 2. DPH1 and DPH2 transfer a 3-amino-3-carboxypropyl (ACP) group from S-adenosyl-L-methionine (SAM) to a histidine residue, the reaction is assisted by a reduction system comprising DPH3 and a NADH-dependent reductase, predominantly CBR1. Facilitates the reduction of the catalytic iron-sulfur cluster found in the DPH1 subunit.</text>
</comment>
<comment type="cofactor">
    <cofactor evidence="1">
        <name>[4Fe-4S] cluster</name>
        <dbReference type="ChEBI" id="CHEBI:49883"/>
    </cofactor>
</comment>
<dbReference type="InterPro" id="IPR042263">
    <property type="entry name" value="DPH1/DPH2_1"/>
</dbReference>
<name>A0A1E4TSV0_PACTA</name>
<dbReference type="Proteomes" id="UP000094236">
    <property type="component" value="Unassembled WGS sequence"/>
</dbReference>
<feature type="region of interest" description="Disordered" evidence="10">
    <location>
        <begin position="465"/>
        <end position="486"/>
    </location>
</feature>
<dbReference type="GO" id="GO:0090560">
    <property type="term" value="F:2-(3-amino-3-carboxypropyl)histidine synthase activity"/>
    <property type="evidence" value="ECO:0007669"/>
    <property type="project" value="EnsemblFungi"/>
</dbReference>
<comment type="subunit">
    <text evidence="7">Component of the 2-(3-amino-3-carboxypropyl)histidine synthase complex composed of DPH1, DPH2, DPH3 and a NADH-dependent reductase, predominantly CBR1.</text>
</comment>
<dbReference type="OrthoDB" id="449241at2759"/>
<dbReference type="GO" id="GO:0046872">
    <property type="term" value="F:metal ion binding"/>
    <property type="evidence" value="ECO:0007669"/>
    <property type="project" value="UniProtKB-KW"/>
</dbReference>
<proteinExistence type="inferred from homology"/>
<dbReference type="NCBIfam" id="TIGR00272">
    <property type="entry name" value="DPH2"/>
    <property type="match status" value="1"/>
</dbReference>
<dbReference type="PANTHER" id="PTHR10762">
    <property type="entry name" value="DIPHTHAMIDE BIOSYNTHESIS PROTEIN"/>
    <property type="match status" value="1"/>
</dbReference>
<dbReference type="InterPro" id="IPR016435">
    <property type="entry name" value="DPH1/DPH2"/>
</dbReference>
<comment type="function">
    <text evidence="9">Required for the first step of diphthamide biosynthesis, a post-translational modification of histidine which occurs in elongation factor 2. DPH1 and DPH2 transfer a 3-amino-3-carboxypropyl (ACP) group from S-adenosyl-L-methionine (SAM) to a histidine residue, the reaction is assisted by a reduction system comprising DPH3 and a NADH-dependent reductase. Facilitates the reduction of the catalytic iron-sulfur cluster found in the DPH1 subunit.</text>
</comment>
<dbReference type="FunFam" id="3.40.50.11860:FF:000001">
    <property type="entry name" value="2-(3-amino-3-carboxypropyl)histidine synthase subunit 2"/>
    <property type="match status" value="1"/>
</dbReference>
<keyword evidence="5 9" id="KW-0408">Iron</keyword>
<dbReference type="GO" id="GO:0005737">
    <property type="term" value="C:cytoplasm"/>
    <property type="evidence" value="ECO:0007669"/>
    <property type="project" value="UniProtKB-SubCell"/>
</dbReference>
<evidence type="ECO:0000313" key="11">
    <source>
        <dbReference type="EMBL" id="ODV94804.1"/>
    </source>
</evidence>
<dbReference type="STRING" id="669874.A0A1E4TSV0"/>
<dbReference type="InterPro" id="IPR042265">
    <property type="entry name" value="DPH1/DPH2_3"/>
</dbReference>
<evidence type="ECO:0000256" key="5">
    <source>
        <dbReference type="ARBA" id="ARBA00023004"/>
    </source>
</evidence>
<evidence type="ECO:0000256" key="9">
    <source>
        <dbReference type="RuleBase" id="RU364133"/>
    </source>
</evidence>
<evidence type="ECO:0000256" key="6">
    <source>
        <dbReference type="ARBA" id="ARBA00023014"/>
    </source>
</evidence>
<comment type="similarity">
    <text evidence="3 9">Belongs to the DPH1/DPH2 family. DPH2 subfamily.</text>
</comment>
<dbReference type="Pfam" id="PF01866">
    <property type="entry name" value="Diphthamide_syn"/>
    <property type="match status" value="1"/>
</dbReference>
<evidence type="ECO:0000256" key="1">
    <source>
        <dbReference type="ARBA" id="ARBA00001966"/>
    </source>
</evidence>
<evidence type="ECO:0000256" key="7">
    <source>
        <dbReference type="ARBA" id="ARBA00034128"/>
    </source>
</evidence>
<comment type="pathway">
    <text evidence="2 9">Protein modification; peptidyl-diphthamide biosynthesis.</text>
</comment>